<dbReference type="OrthoDB" id="7946534at2"/>
<dbReference type="STRING" id="46914.JP75_00810"/>
<keyword evidence="2" id="KW-1185">Reference proteome</keyword>
<protein>
    <recommendedName>
        <fullName evidence="3">4-vinyl reductase 4VR domain-containing protein</fullName>
    </recommendedName>
</protein>
<evidence type="ECO:0000313" key="2">
    <source>
        <dbReference type="Proteomes" id="UP000028981"/>
    </source>
</evidence>
<name>A0A087M774_9HYPH</name>
<comment type="caution">
    <text evidence="1">The sequence shown here is derived from an EMBL/GenBank/DDBJ whole genome shotgun (WGS) entry which is preliminary data.</text>
</comment>
<dbReference type="EMBL" id="JQGC01000001">
    <property type="protein sequence ID" value="KFL32727.1"/>
    <property type="molecule type" value="Genomic_DNA"/>
</dbReference>
<dbReference type="AlphaFoldDB" id="A0A087M774"/>
<evidence type="ECO:0000313" key="1">
    <source>
        <dbReference type="EMBL" id="KFL32727.1"/>
    </source>
</evidence>
<gene>
    <name evidence="1" type="ORF">JP75_00810</name>
</gene>
<proteinExistence type="predicted"/>
<dbReference type="RefSeq" id="WP_035077781.1">
    <property type="nucleotide sequence ID" value="NZ_JQGC01000001.1"/>
</dbReference>
<organism evidence="1 2">
    <name type="scientific">Devosia riboflavina</name>
    <dbReference type="NCBI Taxonomy" id="46914"/>
    <lineage>
        <taxon>Bacteria</taxon>
        <taxon>Pseudomonadati</taxon>
        <taxon>Pseudomonadota</taxon>
        <taxon>Alphaproteobacteria</taxon>
        <taxon>Hyphomicrobiales</taxon>
        <taxon>Devosiaceae</taxon>
        <taxon>Devosia</taxon>
    </lineage>
</organism>
<evidence type="ECO:0008006" key="3">
    <source>
        <dbReference type="Google" id="ProtNLM"/>
    </source>
</evidence>
<accession>A0A087M774</accession>
<dbReference type="Proteomes" id="UP000028981">
    <property type="component" value="Unassembled WGS sequence"/>
</dbReference>
<sequence length="153" mass="17768">MQKRPETPLRYQEEGNVHLDFHGAVNTTIDFIVERYGVEVLHEIFAKVGRDVYVDLRRHMLEGHPEELVRHWRHFFTRENADYDIAVSEDEIVLTVRRCTAYHHVAKISPSVSAHFCDQTTKVNEAIAEGTPYRIDTEITGPGACRQIIRRRA</sequence>
<reference evidence="1 2" key="1">
    <citation type="submission" date="2014-08" db="EMBL/GenBank/DDBJ databases">
        <authorList>
            <person name="Hassan Y.I."/>
            <person name="Lepp D."/>
            <person name="Zhou T."/>
        </authorList>
    </citation>
    <scope>NUCLEOTIDE SEQUENCE [LARGE SCALE GENOMIC DNA]</scope>
    <source>
        <strain evidence="1 2">IFO13584</strain>
    </source>
</reference>